<reference evidence="2 3" key="1">
    <citation type="submission" date="2024-06" db="EMBL/GenBank/DDBJ databases">
        <title>The Natural Products Discovery Center: Release of the First 8490 Sequenced Strains for Exploring Actinobacteria Biosynthetic Diversity.</title>
        <authorList>
            <person name="Kalkreuter E."/>
            <person name="Kautsar S.A."/>
            <person name="Yang D."/>
            <person name="Bader C.D."/>
            <person name="Teijaro C.N."/>
            <person name="Fluegel L."/>
            <person name="Davis C.M."/>
            <person name="Simpson J.R."/>
            <person name="Lauterbach L."/>
            <person name="Steele A.D."/>
            <person name="Gui C."/>
            <person name="Meng S."/>
            <person name="Li G."/>
            <person name="Viehrig K."/>
            <person name="Ye F."/>
            <person name="Su P."/>
            <person name="Kiefer A.F."/>
            <person name="Nichols A."/>
            <person name="Cepeda A.J."/>
            <person name="Yan W."/>
            <person name="Fan B."/>
            <person name="Jiang Y."/>
            <person name="Adhikari A."/>
            <person name="Zheng C.-J."/>
            <person name="Schuster L."/>
            <person name="Cowan T.M."/>
            <person name="Smanski M.J."/>
            <person name="Chevrette M.G."/>
            <person name="De Carvalho L.P.S."/>
            <person name="Shen B."/>
        </authorList>
    </citation>
    <scope>NUCLEOTIDE SEQUENCE [LARGE SCALE GENOMIC DNA]</scope>
    <source>
        <strain evidence="2 3">NPDC050100</strain>
    </source>
</reference>
<protein>
    <submittedName>
        <fullName evidence="2">DUF2007 domain-containing protein</fullName>
    </submittedName>
</protein>
<dbReference type="Pfam" id="PF09413">
    <property type="entry name" value="DUF2007"/>
    <property type="match status" value="1"/>
</dbReference>
<dbReference type="SUPFAM" id="SSF54913">
    <property type="entry name" value="GlnB-like"/>
    <property type="match status" value="1"/>
</dbReference>
<dbReference type="InterPro" id="IPR018551">
    <property type="entry name" value="DUF2007"/>
</dbReference>
<dbReference type="Proteomes" id="UP001551675">
    <property type="component" value="Unassembled WGS sequence"/>
</dbReference>
<comment type="caution">
    <text evidence="2">The sequence shown here is derived from an EMBL/GenBank/DDBJ whole genome shotgun (WGS) entry which is preliminary data.</text>
</comment>
<dbReference type="EMBL" id="JBFALK010000027">
    <property type="protein sequence ID" value="MEV0974116.1"/>
    <property type="molecule type" value="Genomic_DNA"/>
</dbReference>
<evidence type="ECO:0000313" key="3">
    <source>
        <dbReference type="Proteomes" id="UP001551675"/>
    </source>
</evidence>
<dbReference type="Gene3D" id="3.30.70.790">
    <property type="entry name" value="UreE, C-terminal domain"/>
    <property type="match status" value="1"/>
</dbReference>
<accession>A0ABV3GRT1</accession>
<sequence>MPDGKQQHDGTMTPKKPTSYSERIGLYCHVNRGGNVREVVRANDPALISAVEALLLEAEIPYQIADQNMSILEGGIGAFPRRVLVDDSREEEARRLLVDAGIPPKGMRL</sequence>
<proteinExistence type="predicted"/>
<name>A0ABV3GRT1_MICGL</name>
<organism evidence="2 3">
    <name type="scientific">Microtetraspora glauca</name>
    <dbReference type="NCBI Taxonomy" id="1996"/>
    <lineage>
        <taxon>Bacteria</taxon>
        <taxon>Bacillati</taxon>
        <taxon>Actinomycetota</taxon>
        <taxon>Actinomycetes</taxon>
        <taxon>Streptosporangiales</taxon>
        <taxon>Streptosporangiaceae</taxon>
        <taxon>Microtetraspora</taxon>
    </lineage>
</organism>
<gene>
    <name evidence="2" type="ORF">AB0I59_36450</name>
</gene>
<keyword evidence="3" id="KW-1185">Reference proteome</keyword>
<feature type="domain" description="DUF2007" evidence="1">
    <location>
        <begin position="37"/>
        <end position="100"/>
    </location>
</feature>
<dbReference type="InterPro" id="IPR011322">
    <property type="entry name" value="N-reg_PII-like_a/b"/>
</dbReference>
<dbReference type="RefSeq" id="WP_358140377.1">
    <property type="nucleotide sequence ID" value="NZ_JBFALK010000027.1"/>
</dbReference>
<evidence type="ECO:0000313" key="2">
    <source>
        <dbReference type="EMBL" id="MEV0974116.1"/>
    </source>
</evidence>
<evidence type="ECO:0000259" key="1">
    <source>
        <dbReference type="Pfam" id="PF09413"/>
    </source>
</evidence>